<evidence type="ECO:0000313" key="1">
    <source>
        <dbReference type="EMBL" id="GGW92525.1"/>
    </source>
</evidence>
<evidence type="ECO:0000313" key="2">
    <source>
        <dbReference type="Proteomes" id="UP000608345"/>
    </source>
</evidence>
<dbReference type="Proteomes" id="UP000608345">
    <property type="component" value="Unassembled WGS sequence"/>
</dbReference>
<organism evidence="1 2">
    <name type="scientific">Advenella faeciporci</name>
    <dbReference type="NCBI Taxonomy" id="797535"/>
    <lineage>
        <taxon>Bacteria</taxon>
        <taxon>Pseudomonadati</taxon>
        <taxon>Pseudomonadota</taxon>
        <taxon>Betaproteobacteria</taxon>
        <taxon>Burkholderiales</taxon>
        <taxon>Alcaligenaceae</taxon>
    </lineage>
</organism>
<comment type="caution">
    <text evidence="1">The sequence shown here is derived from an EMBL/GenBank/DDBJ whole genome shotgun (WGS) entry which is preliminary data.</text>
</comment>
<dbReference type="Pfam" id="PF11390">
    <property type="entry name" value="FdsD"/>
    <property type="match status" value="1"/>
</dbReference>
<accession>A0A918JQ19</accession>
<dbReference type="RefSeq" id="WP_189385677.1">
    <property type="nucleotide sequence ID" value="NZ_BAABFY010000012.1"/>
</dbReference>
<reference evidence="1" key="1">
    <citation type="journal article" date="2014" name="Int. J. Syst. Evol. Microbiol.">
        <title>Complete genome sequence of Corynebacterium casei LMG S-19264T (=DSM 44701T), isolated from a smear-ripened cheese.</title>
        <authorList>
            <consortium name="US DOE Joint Genome Institute (JGI-PGF)"/>
            <person name="Walter F."/>
            <person name="Albersmeier A."/>
            <person name="Kalinowski J."/>
            <person name="Ruckert C."/>
        </authorList>
    </citation>
    <scope>NUCLEOTIDE SEQUENCE</scope>
    <source>
        <strain evidence="1">KCTC 23732</strain>
    </source>
</reference>
<proteinExistence type="predicted"/>
<keyword evidence="2" id="KW-1185">Reference proteome</keyword>
<name>A0A918JQ19_9BURK</name>
<dbReference type="InterPro" id="IPR021074">
    <property type="entry name" value="Formate_DH_dsu"/>
</dbReference>
<gene>
    <name evidence="1" type="ORF">GCM10011450_23350</name>
</gene>
<dbReference type="AlphaFoldDB" id="A0A918JQ19"/>
<dbReference type="EMBL" id="BMYS01000018">
    <property type="protein sequence ID" value="GGW92525.1"/>
    <property type="molecule type" value="Genomic_DNA"/>
</dbReference>
<protein>
    <submittedName>
        <fullName evidence="1">Uncharacterized protein</fullName>
    </submittedName>
</protein>
<sequence>MNTLKHHESATALAPLLKTINQIARFYETLPNPKEAHQKMLKHLVAFWEPSMFLPLLEYLEQCPEGQNQYGALSPFAAQVLKLYSQTCLEPGKK</sequence>
<reference evidence="1" key="2">
    <citation type="submission" date="2020-09" db="EMBL/GenBank/DDBJ databases">
        <authorList>
            <person name="Sun Q."/>
            <person name="Kim S."/>
        </authorList>
    </citation>
    <scope>NUCLEOTIDE SEQUENCE</scope>
    <source>
        <strain evidence="1">KCTC 23732</strain>
    </source>
</reference>